<keyword evidence="2" id="KW-1185">Reference proteome</keyword>
<organism evidence="1 2">
    <name type="scientific">Trypanosoma brucei brucei (strain 927/4 GUTat10.1)</name>
    <dbReference type="NCBI Taxonomy" id="185431"/>
    <lineage>
        <taxon>Eukaryota</taxon>
        <taxon>Discoba</taxon>
        <taxon>Euglenozoa</taxon>
        <taxon>Kinetoplastea</taxon>
        <taxon>Metakinetoplastina</taxon>
        <taxon>Trypanosomatida</taxon>
        <taxon>Trypanosomatidae</taxon>
        <taxon>Trypanosoma</taxon>
    </lineage>
</organism>
<dbReference type="GO" id="GO:0031981">
    <property type="term" value="C:nuclear lumen"/>
    <property type="evidence" value="ECO:0006056"/>
    <property type="project" value="Others"/>
</dbReference>
<dbReference type="GO" id="GO:0005737">
    <property type="term" value="C:cytoplasm"/>
    <property type="evidence" value="ECO:0006056"/>
    <property type="project" value="Others"/>
</dbReference>
<dbReference type="eggNOG" id="ENOG502QU19">
    <property type="taxonomic scope" value="Eukaryota"/>
</dbReference>
<dbReference type="AlphaFoldDB" id="Q38DW9"/>
<proteinExistence type="predicted"/>
<gene>
    <name evidence="1" type="ORF">Tb09.211.1850</name>
</gene>
<evidence type="ECO:0000313" key="2">
    <source>
        <dbReference type="Proteomes" id="UP000008524"/>
    </source>
</evidence>
<dbReference type="OrthoDB" id="246467at2759"/>
<accession>Q38DW9</accession>
<dbReference type="GO" id="GO:0005739">
    <property type="term" value="C:mitochondrion"/>
    <property type="evidence" value="ECO:0000314"/>
    <property type="project" value="GeneDB"/>
</dbReference>
<dbReference type="GeneID" id="3660720"/>
<dbReference type="Proteomes" id="UP000008524">
    <property type="component" value="Chromosome 9"/>
</dbReference>
<reference evidence="1 2" key="1">
    <citation type="journal article" date="2005" name="Science">
        <title>Comparative genomics of trypanosomatid parasitic protozoa.</title>
        <authorList>
            <person name="El-Sayed N.M."/>
            <person name="Myler P.J."/>
            <person name="Blandin G."/>
            <person name="Berriman M."/>
            <person name="Crabtree J."/>
            <person name="Aggarwal G."/>
            <person name="Caler E."/>
            <person name="Renauld H."/>
            <person name="Worthey E.A."/>
            <person name="Hertz-Fowler C."/>
            <person name="Ghedin E."/>
            <person name="Peacock C."/>
            <person name="Bartholomeu D.C."/>
            <person name="Haas B.J."/>
            <person name="Tran A.N."/>
            <person name="Wortman J.R."/>
            <person name="Alsmark U.C."/>
            <person name="Angiuoli S."/>
            <person name="Anupama A."/>
            <person name="Badger J."/>
            <person name="Bringaud F."/>
            <person name="Cadag E."/>
            <person name="Carlton J.M."/>
            <person name="Cerqueira G.C."/>
            <person name="Creasy T."/>
            <person name="Delcher A.L."/>
            <person name="Djikeng A."/>
            <person name="Embley T.M."/>
            <person name="Hauser C."/>
            <person name="Ivens A.C."/>
            <person name="Kummerfeld S.K."/>
            <person name="Pereira-Leal J.B."/>
            <person name="Nilsson D."/>
            <person name="Peterson J."/>
            <person name="Salzberg S.L."/>
            <person name="Shallom J."/>
            <person name="Silva J.C."/>
            <person name="Sundaram J."/>
            <person name="Westenberger S."/>
            <person name="White O."/>
            <person name="Melville S.E."/>
            <person name="Donelson J.E."/>
            <person name="Andersson B."/>
            <person name="Stuart K.D."/>
            <person name="Hall N."/>
        </authorList>
    </citation>
    <scope>NUCLEOTIDE SEQUENCE [LARGE SCALE GENOMIC DNA]</scope>
    <source>
        <strain evidence="1 2">927/4 GUTat10.1</strain>
    </source>
</reference>
<dbReference type="OMA" id="IGTAHEQ"/>
<dbReference type="EMBL" id="CM000207">
    <property type="protein sequence ID" value="EAN77001.1"/>
    <property type="molecule type" value="Genomic_DNA"/>
</dbReference>
<reference evidence="1 2" key="2">
    <citation type="journal article" date="2005" name="Science">
        <title>The genome of the African trypanosome Trypanosoma brucei.</title>
        <authorList>
            <person name="Berriman M."/>
            <person name="Ghedin E."/>
            <person name="Hertz-Fowler C."/>
            <person name="Blandin G."/>
            <person name="Renauld H."/>
            <person name="Bartholomeu D.C."/>
            <person name="Lennard N.J."/>
            <person name="Caler E."/>
            <person name="Hamlin N.E."/>
            <person name="Haas B."/>
            <person name="Bohme U."/>
            <person name="Hannick L."/>
            <person name="Aslett M.A."/>
            <person name="Shallom J."/>
            <person name="Marcello L."/>
            <person name="Hou L."/>
            <person name="Wickstead B."/>
            <person name="Alsmark U.C."/>
            <person name="Arrowsmith C."/>
            <person name="Atkin R.J."/>
            <person name="Barron A.J."/>
            <person name="Bringaud F."/>
            <person name="Brooks K."/>
            <person name="Carrington M."/>
            <person name="Cherevach I."/>
            <person name="Chillingworth T.J."/>
            <person name="Churcher C."/>
            <person name="Clark L.N."/>
            <person name="Corton C.H."/>
            <person name="Cronin A."/>
            <person name="Davies R.M."/>
            <person name="Doggett J."/>
            <person name="Djikeng A."/>
            <person name="Feldblyum T."/>
            <person name="Field M.C."/>
            <person name="Fraser A."/>
            <person name="Goodhead I."/>
            <person name="Hance Z."/>
            <person name="Harper D."/>
            <person name="Harris B.R."/>
            <person name="Hauser H."/>
            <person name="Hostetler J."/>
            <person name="Ivens A."/>
            <person name="Jagels K."/>
            <person name="Johnson D."/>
            <person name="Johnson J."/>
            <person name="Jones K."/>
            <person name="Kerhornou A.X."/>
            <person name="Koo H."/>
            <person name="Larke N."/>
            <person name="Landfear S."/>
            <person name="Larkin C."/>
            <person name="Leech V."/>
            <person name="Line A."/>
            <person name="Lord A."/>
            <person name="Macleod A."/>
            <person name="Mooney P.J."/>
            <person name="Moule S."/>
            <person name="Martin D.M."/>
            <person name="Morgan G.W."/>
            <person name="Mungall K."/>
            <person name="Norbertczak H."/>
            <person name="Ormond D."/>
            <person name="Pai G."/>
            <person name="Peacock C.S."/>
            <person name="Peterson J."/>
            <person name="Quail M.A."/>
            <person name="Rabbinowitsch E."/>
            <person name="Rajandream M.A."/>
            <person name="Reitter C."/>
            <person name="Salzberg S.L."/>
            <person name="Sanders M."/>
            <person name="Schobel S."/>
            <person name="Sharp S."/>
            <person name="Simmonds M."/>
            <person name="Simpson A.J."/>
            <person name="Tallon L."/>
            <person name="Turner C.M."/>
            <person name="Tait A."/>
            <person name="Tivey A.R."/>
            <person name="Van Aken S."/>
            <person name="Walker D."/>
            <person name="Wanless D."/>
            <person name="Wang S."/>
            <person name="White B."/>
            <person name="White O."/>
            <person name="Whitehead S."/>
            <person name="Woodward J."/>
            <person name="Wortman J."/>
            <person name="Adams M.D."/>
            <person name="Embley T.M."/>
            <person name="Gull K."/>
            <person name="Ullu E."/>
            <person name="Barry J.D."/>
            <person name="Fairlamb A.H."/>
            <person name="Opperdoes F."/>
            <person name="Barrell B.G."/>
            <person name="Donelson J.E."/>
            <person name="Hall N."/>
            <person name="Fraser C.M."/>
            <person name="Melville S.E."/>
            <person name="El-Sayed N.M."/>
        </authorList>
    </citation>
    <scope>NUCLEOTIDE SEQUENCE [LARGE SCALE GENOMIC DNA]</scope>
    <source>
        <strain evidence="1 2">927/4 GUTat10.1</strain>
    </source>
</reference>
<name>Q38DW9_TRYB2</name>
<dbReference type="KEGG" id="tbr:Tb09.211.1850"/>
<dbReference type="PaxDb" id="5691-EAN77001"/>
<protein>
    <submittedName>
        <fullName evidence="1">Uncharacterized protein</fullName>
    </submittedName>
</protein>
<dbReference type="InParanoid" id="Q38DW9"/>
<evidence type="ECO:0000313" key="1">
    <source>
        <dbReference type="EMBL" id="EAN77001.1"/>
    </source>
</evidence>
<sequence>MLIIILSSERTPFSVPQFVAYYTSSASRNYPDTRGKRCKKWGRHSLRVLSATFALDRRTHHQAMLCRTFVRRVHLFTALVPTNVVQLPHVLKDAQLDAAKKAAIDASPFLGVAPLVPALDLLSDLSNFHQKRDARNLLDECITQCRAELYKPTVSDPFHRLQLHEAIMAAGFYLSTAGSTALKGEATRFVLHHYNFDVRRDTIITRTVHNTLLEVRTSTPESDRLLSDLLLLERRLFGTCRFAPTSGRRWFALGLPLEDIKTEEDLKRVLDIPAVKEKGHFELVVEDTEKMWKKLIVRPMPEETHSLIEQGEFVVSHTEKDLRFECRVQKPPEPIDFWDKLKDTLLRYWVIWFSIWVTFFMVDEEIITITALIFLKWRQTKILEEEAEKTGGKIYIAASTGRALNK</sequence>
<dbReference type="RefSeq" id="XP_827331.1">
    <property type="nucleotide sequence ID" value="XM_822238.1"/>
</dbReference>